<keyword evidence="2" id="KW-0012">Acyltransferase</keyword>
<organism evidence="4 5">
    <name type="scientific">Chitinophaga rupis</name>
    <dbReference type="NCBI Taxonomy" id="573321"/>
    <lineage>
        <taxon>Bacteria</taxon>
        <taxon>Pseudomonadati</taxon>
        <taxon>Bacteroidota</taxon>
        <taxon>Chitinophagia</taxon>
        <taxon>Chitinophagales</taxon>
        <taxon>Chitinophagaceae</taxon>
        <taxon>Chitinophaga</taxon>
    </lineage>
</organism>
<evidence type="ECO:0000259" key="3">
    <source>
        <dbReference type="PROSITE" id="PS51186"/>
    </source>
</evidence>
<sequence>MAAIIQQVLKEFNANKPGTAYFDQSIHDLYNSFRATAAGYWVITSQQHLWGGGGIYPTEGLPAGYCELVKLYLLPAARGRGWGKQLIVQCCTAAAEKGYTHMYLETMPELHTAIPLYEKMGFEYLTAPLGQSGHYSCTVWMVRTL</sequence>
<dbReference type="EMBL" id="FOBB01000010">
    <property type="protein sequence ID" value="SEN47601.1"/>
    <property type="molecule type" value="Genomic_DNA"/>
</dbReference>
<accession>A0A1H8GTZ7</accession>
<dbReference type="AlphaFoldDB" id="A0A1H8GTZ7"/>
<gene>
    <name evidence="4" type="ORF">SAMN04488505_110248</name>
</gene>
<evidence type="ECO:0000313" key="5">
    <source>
        <dbReference type="Proteomes" id="UP000198984"/>
    </source>
</evidence>
<dbReference type="PANTHER" id="PTHR43877">
    <property type="entry name" value="AMINOALKYLPHOSPHONATE N-ACETYLTRANSFERASE-RELATED-RELATED"/>
    <property type="match status" value="1"/>
</dbReference>
<keyword evidence="5" id="KW-1185">Reference proteome</keyword>
<evidence type="ECO:0000313" key="4">
    <source>
        <dbReference type="EMBL" id="SEN47601.1"/>
    </source>
</evidence>
<reference evidence="4 5" key="1">
    <citation type="submission" date="2016-10" db="EMBL/GenBank/DDBJ databases">
        <authorList>
            <person name="de Groot N.N."/>
        </authorList>
    </citation>
    <scope>NUCLEOTIDE SEQUENCE [LARGE SCALE GENOMIC DNA]</scope>
    <source>
        <strain evidence="4 5">DSM 21039</strain>
    </source>
</reference>
<feature type="domain" description="N-acetyltransferase" evidence="3">
    <location>
        <begin position="1"/>
        <end position="145"/>
    </location>
</feature>
<dbReference type="STRING" id="573321.SAMN04488505_110248"/>
<protein>
    <submittedName>
        <fullName evidence="4">Putative acetyltransferase</fullName>
    </submittedName>
</protein>
<dbReference type="InterPro" id="IPR016181">
    <property type="entry name" value="Acyl_CoA_acyltransferase"/>
</dbReference>
<dbReference type="InterPro" id="IPR000182">
    <property type="entry name" value="GNAT_dom"/>
</dbReference>
<dbReference type="Gene3D" id="3.40.630.30">
    <property type="match status" value="1"/>
</dbReference>
<dbReference type="CDD" id="cd04301">
    <property type="entry name" value="NAT_SF"/>
    <property type="match status" value="1"/>
</dbReference>
<dbReference type="SUPFAM" id="SSF55729">
    <property type="entry name" value="Acyl-CoA N-acyltransferases (Nat)"/>
    <property type="match status" value="1"/>
</dbReference>
<evidence type="ECO:0000256" key="2">
    <source>
        <dbReference type="ARBA" id="ARBA00023315"/>
    </source>
</evidence>
<dbReference type="PANTHER" id="PTHR43877:SF2">
    <property type="entry name" value="AMINOALKYLPHOSPHONATE N-ACETYLTRANSFERASE-RELATED"/>
    <property type="match status" value="1"/>
</dbReference>
<dbReference type="OrthoDB" id="5419426at2"/>
<dbReference type="Pfam" id="PF00583">
    <property type="entry name" value="Acetyltransf_1"/>
    <property type="match status" value="1"/>
</dbReference>
<evidence type="ECO:0000256" key="1">
    <source>
        <dbReference type="ARBA" id="ARBA00022679"/>
    </source>
</evidence>
<keyword evidence="1 4" id="KW-0808">Transferase</keyword>
<dbReference type="GO" id="GO:0016747">
    <property type="term" value="F:acyltransferase activity, transferring groups other than amino-acyl groups"/>
    <property type="evidence" value="ECO:0007669"/>
    <property type="project" value="InterPro"/>
</dbReference>
<dbReference type="PROSITE" id="PS51186">
    <property type="entry name" value="GNAT"/>
    <property type="match status" value="1"/>
</dbReference>
<name>A0A1H8GTZ7_9BACT</name>
<dbReference type="InterPro" id="IPR050832">
    <property type="entry name" value="Bact_Acetyltransf"/>
</dbReference>
<dbReference type="Proteomes" id="UP000198984">
    <property type="component" value="Unassembled WGS sequence"/>
</dbReference>
<proteinExistence type="predicted"/>